<reference evidence="1" key="1">
    <citation type="submission" date="2023-04" db="EMBL/GenBank/DDBJ databases">
        <title>Phytophthora lilii NBRC 32176.</title>
        <authorList>
            <person name="Ichikawa N."/>
            <person name="Sato H."/>
            <person name="Tonouchi N."/>
        </authorList>
    </citation>
    <scope>NUCLEOTIDE SEQUENCE</scope>
    <source>
        <strain evidence="1">NBRC 32176</strain>
    </source>
</reference>
<keyword evidence="2" id="KW-1185">Reference proteome</keyword>
<dbReference type="EMBL" id="BSXW01012459">
    <property type="protein sequence ID" value="GMF65295.1"/>
    <property type="molecule type" value="Genomic_DNA"/>
</dbReference>
<protein>
    <submittedName>
        <fullName evidence="1">Unnamed protein product</fullName>
    </submittedName>
</protein>
<gene>
    <name evidence="1" type="ORF">Plil01_001798200</name>
</gene>
<proteinExistence type="predicted"/>
<sequence length="183" mass="19698">MTEEANGPSNAAKAKAASFPDLESDLVASITSVDDHATCSGDTITDVLDAITPENFIEDELSWKWLPEVSSTGADELDELIAVSLRPSLVKQPSAASKMPHQTTISPRCRMHKGRISRKDQIQALRSTVSELSLQLQDLRTESTMGTLTGTASSSPHPYAVNQHVVSILTKPQSRCSCSSMSN</sequence>
<accession>A0A9W7DA45</accession>
<organism evidence="1 2">
    <name type="scientific">Phytophthora lilii</name>
    <dbReference type="NCBI Taxonomy" id="2077276"/>
    <lineage>
        <taxon>Eukaryota</taxon>
        <taxon>Sar</taxon>
        <taxon>Stramenopiles</taxon>
        <taxon>Oomycota</taxon>
        <taxon>Peronosporomycetes</taxon>
        <taxon>Peronosporales</taxon>
        <taxon>Peronosporaceae</taxon>
        <taxon>Phytophthora</taxon>
    </lineage>
</organism>
<name>A0A9W7DA45_9STRA</name>
<dbReference type="Proteomes" id="UP001165083">
    <property type="component" value="Unassembled WGS sequence"/>
</dbReference>
<dbReference type="AlphaFoldDB" id="A0A9W7DA45"/>
<evidence type="ECO:0000313" key="1">
    <source>
        <dbReference type="EMBL" id="GMF65295.1"/>
    </source>
</evidence>
<comment type="caution">
    <text evidence="1">The sequence shown here is derived from an EMBL/GenBank/DDBJ whole genome shotgun (WGS) entry which is preliminary data.</text>
</comment>
<evidence type="ECO:0000313" key="2">
    <source>
        <dbReference type="Proteomes" id="UP001165083"/>
    </source>
</evidence>